<gene>
    <name evidence="1" type="ORF">H8730_04050</name>
</gene>
<proteinExistence type="predicted"/>
<keyword evidence="2" id="KW-1185">Reference proteome</keyword>
<dbReference type="RefSeq" id="WP_177719314.1">
    <property type="nucleotide sequence ID" value="NZ_JACRSQ010000004.1"/>
</dbReference>
<protein>
    <recommendedName>
        <fullName evidence="3">Butirosin biosynthesis protein H N-terminal domain-containing protein</fullName>
    </recommendedName>
</protein>
<dbReference type="Proteomes" id="UP000657006">
    <property type="component" value="Unassembled WGS sequence"/>
</dbReference>
<accession>A0A926I0R2</accession>
<evidence type="ECO:0000313" key="1">
    <source>
        <dbReference type="EMBL" id="MBC8542718.1"/>
    </source>
</evidence>
<sequence>MEKIIRPGKNCLYGALENIFRFGGMDISEEEIFLYCKGMQFQLHKNKNAQSSYLYSTFQRICDAFCDYPFAESMIYAHCNNFNKMQKEALAGGWNVILSGRFPPLETSRNLAEFTADDMHCLILLDVLDPDYLLTGDCYIVNNDASITANIRKIETSNIQDNLNEVLFVRYKKEYPYDKWIHQAIIDNLEIFLCSSGCDTLYGQTALEACVDELEKCTLVDNQFLSQRFFYLAYMLKSHFVVIFDYWVDILKRYLSDCADSEACIEEIKKLKVRLNNIYAGLLKAAYAGKSSPHLFQMIHTELCEQRKLFEKIYKMWM</sequence>
<dbReference type="EMBL" id="JACRSQ010000004">
    <property type="protein sequence ID" value="MBC8542718.1"/>
    <property type="molecule type" value="Genomic_DNA"/>
</dbReference>
<dbReference type="AlphaFoldDB" id="A0A926I0R2"/>
<organism evidence="1 2">
    <name type="scientific">Bianquea renquensis</name>
    <dbReference type="NCBI Taxonomy" id="2763661"/>
    <lineage>
        <taxon>Bacteria</taxon>
        <taxon>Bacillati</taxon>
        <taxon>Bacillota</taxon>
        <taxon>Clostridia</taxon>
        <taxon>Eubacteriales</taxon>
        <taxon>Bianqueaceae</taxon>
        <taxon>Bianquea</taxon>
    </lineage>
</organism>
<evidence type="ECO:0008006" key="3">
    <source>
        <dbReference type="Google" id="ProtNLM"/>
    </source>
</evidence>
<comment type="caution">
    <text evidence="1">The sequence shown here is derived from an EMBL/GenBank/DDBJ whole genome shotgun (WGS) entry which is preliminary data.</text>
</comment>
<evidence type="ECO:0000313" key="2">
    <source>
        <dbReference type="Proteomes" id="UP000657006"/>
    </source>
</evidence>
<reference evidence="1" key="1">
    <citation type="submission" date="2020-08" db="EMBL/GenBank/DDBJ databases">
        <title>Genome public.</title>
        <authorList>
            <person name="Liu C."/>
            <person name="Sun Q."/>
        </authorList>
    </citation>
    <scope>NUCLEOTIDE SEQUENCE</scope>
    <source>
        <strain evidence="1">NSJ-32</strain>
    </source>
</reference>
<name>A0A926I0R2_9FIRM</name>